<keyword evidence="1" id="KW-0732">Signal</keyword>
<dbReference type="AlphaFoldDB" id="A0A8J8N9G2"/>
<evidence type="ECO:0000313" key="2">
    <source>
        <dbReference type="EMBL" id="TNV70808.1"/>
    </source>
</evidence>
<organism evidence="2 3">
    <name type="scientific">Halteria grandinella</name>
    <dbReference type="NCBI Taxonomy" id="5974"/>
    <lineage>
        <taxon>Eukaryota</taxon>
        <taxon>Sar</taxon>
        <taxon>Alveolata</taxon>
        <taxon>Ciliophora</taxon>
        <taxon>Intramacronucleata</taxon>
        <taxon>Spirotrichea</taxon>
        <taxon>Stichotrichia</taxon>
        <taxon>Sporadotrichida</taxon>
        <taxon>Halteriidae</taxon>
        <taxon>Halteria</taxon>
    </lineage>
</organism>
<feature type="signal peptide" evidence="1">
    <location>
        <begin position="1"/>
        <end position="20"/>
    </location>
</feature>
<feature type="chain" id="PRO_5035216615" evidence="1">
    <location>
        <begin position="21"/>
        <end position="108"/>
    </location>
</feature>
<sequence>MKQYFDLSLVNFLFLSGTQSLGISHGAPQPPFSRRGAYVARKARNLSIYEPDRQYRQSQACGGARGRGLPGALRAEAIGLITGTQCSRQSVELALDALSAIRTALGGR</sequence>
<evidence type="ECO:0000256" key="1">
    <source>
        <dbReference type="SAM" id="SignalP"/>
    </source>
</evidence>
<dbReference type="EMBL" id="RRYP01032533">
    <property type="protein sequence ID" value="TNV70808.1"/>
    <property type="molecule type" value="Genomic_DNA"/>
</dbReference>
<gene>
    <name evidence="2" type="ORF">FGO68_gene6507</name>
</gene>
<dbReference type="Proteomes" id="UP000785679">
    <property type="component" value="Unassembled WGS sequence"/>
</dbReference>
<comment type="caution">
    <text evidence="2">The sequence shown here is derived from an EMBL/GenBank/DDBJ whole genome shotgun (WGS) entry which is preliminary data.</text>
</comment>
<keyword evidence="3" id="KW-1185">Reference proteome</keyword>
<evidence type="ECO:0000313" key="3">
    <source>
        <dbReference type="Proteomes" id="UP000785679"/>
    </source>
</evidence>
<name>A0A8J8N9G2_HALGN</name>
<proteinExistence type="predicted"/>
<protein>
    <submittedName>
        <fullName evidence="2">Uncharacterized protein</fullName>
    </submittedName>
</protein>
<accession>A0A8J8N9G2</accession>
<reference evidence="2" key="1">
    <citation type="submission" date="2019-06" db="EMBL/GenBank/DDBJ databases">
        <authorList>
            <person name="Zheng W."/>
        </authorList>
    </citation>
    <scope>NUCLEOTIDE SEQUENCE</scope>
    <source>
        <strain evidence="2">QDHG01</strain>
    </source>
</reference>